<gene>
    <name evidence="1" type="ORF">ENU14_00525</name>
</gene>
<organism evidence="1">
    <name type="scientific">Staphylothermus marinus</name>
    <dbReference type="NCBI Taxonomy" id="2280"/>
    <lineage>
        <taxon>Archaea</taxon>
        <taxon>Thermoproteota</taxon>
        <taxon>Thermoprotei</taxon>
        <taxon>Desulfurococcales</taxon>
        <taxon>Desulfurococcaceae</taxon>
        <taxon>Staphylothermus</taxon>
    </lineage>
</organism>
<proteinExistence type="predicted"/>
<dbReference type="AlphaFoldDB" id="A0A7C4H8G2"/>
<dbReference type="EMBL" id="DTBJ01000007">
    <property type="protein sequence ID" value="HGM58066.1"/>
    <property type="molecule type" value="Genomic_DNA"/>
</dbReference>
<comment type="caution">
    <text evidence="1">The sequence shown here is derived from an EMBL/GenBank/DDBJ whole genome shotgun (WGS) entry which is preliminary data.</text>
</comment>
<evidence type="ECO:0008006" key="2">
    <source>
        <dbReference type="Google" id="ProtNLM"/>
    </source>
</evidence>
<name>A0A7C4H8G2_STAMA</name>
<reference evidence="1" key="1">
    <citation type="journal article" date="2020" name="mSystems">
        <title>Genome- and Community-Level Interaction Insights into Carbon Utilization and Element Cycling Functions of Hydrothermarchaeota in Hydrothermal Sediment.</title>
        <authorList>
            <person name="Zhou Z."/>
            <person name="Liu Y."/>
            <person name="Xu W."/>
            <person name="Pan J."/>
            <person name="Luo Z.H."/>
            <person name="Li M."/>
        </authorList>
    </citation>
    <scope>NUCLEOTIDE SEQUENCE [LARGE SCALE GENOMIC DNA]</scope>
    <source>
        <strain evidence="1">SpSt-642</strain>
    </source>
</reference>
<evidence type="ECO:0000313" key="1">
    <source>
        <dbReference type="EMBL" id="HGM58066.1"/>
    </source>
</evidence>
<protein>
    <recommendedName>
        <fullName evidence="2">DUF47 family protein</fullName>
    </recommendedName>
</protein>
<sequence>MKKDPYIVAKIRDLVDKYDELINKMKILKEKIRESPEIFDELSSILLKIHRETQRIVNICRDKNTELDEEYLIFLQTYCDYLVLISIPYVIELLNNMKNNVKESNDRDIEKMIRLFNELIA</sequence>
<accession>A0A7C4H8G2</accession>